<feature type="compositionally biased region" description="Polar residues" evidence="8">
    <location>
        <begin position="1"/>
        <end position="32"/>
    </location>
</feature>
<evidence type="ECO:0000256" key="6">
    <source>
        <dbReference type="ARBA" id="ARBA00023242"/>
    </source>
</evidence>
<dbReference type="AlphaFoldDB" id="A0AAW0QML9"/>
<keyword evidence="11" id="KW-1185">Reference proteome</keyword>
<dbReference type="PANTHER" id="PTHR35041">
    <property type="entry name" value="MEDIATOR OF RNA POLYMERASE II TRANSCRIPTION SUBUNIT 1"/>
    <property type="match status" value="1"/>
</dbReference>
<dbReference type="GO" id="GO:0045944">
    <property type="term" value="P:positive regulation of transcription by RNA polymerase II"/>
    <property type="evidence" value="ECO:0007669"/>
    <property type="project" value="UniProtKB-ARBA"/>
</dbReference>
<dbReference type="EMBL" id="JAQQWP010000007">
    <property type="protein sequence ID" value="KAK8109822.1"/>
    <property type="molecule type" value="Genomic_DNA"/>
</dbReference>
<keyword evidence="4 7" id="KW-0010">Activator</keyword>
<keyword evidence="6 7" id="KW-0539">Nucleus</keyword>
<name>A0AAW0QML9_9PEZI</name>
<evidence type="ECO:0000256" key="3">
    <source>
        <dbReference type="ARBA" id="ARBA00023015"/>
    </source>
</evidence>
<reference evidence="10 11" key="1">
    <citation type="submission" date="2023-01" db="EMBL/GenBank/DDBJ databases">
        <title>Analysis of 21 Apiospora genomes using comparative genomics revels a genus with tremendous synthesis potential of carbohydrate active enzymes and secondary metabolites.</title>
        <authorList>
            <person name="Sorensen T."/>
        </authorList>
    </citation>
    <scope>NUCLEOTIDE SEQUENCE [LARGE SCALE GENOMIC DNA]</scope>
    <source>
        <strain evidence="10 11">CBS 117206</strain>
    </source>
</reference>
<evidence type="ECO:0000259" key="9">
    <source>
        <dbReference type="Pfam" id="PF10744"/>
    </source>
</evidence>
<feature type="region of interest" description="Disordered" evidence="8">
    <location>
        <begin position="1"/>
        <end position="74"/>
    </location>
</feature>
<dbReference type="Proteomes" id="UP001392437">
    <property type="component" value="Unassembled WGS sequence"/>
</dbReference>
<keyword evidence="3 7" id="KW-0805">Transcription regulation</keyword>
<evidence type="ECO:0000256" key="5">
    <source>
        <dbReference type="ARBA" id="ARBA00023163"/>
    </source>
</evidence>
<evidence type="ECO:0000256" key="7">
    <source>
        <dbReference type="RuleBase" id="RU364059"/>
    </source>
</evidence>
<feature type="domain" description="Mediator complex subunit Med1" evidence="9">
    <location>
        <begin position="139"/>
        <end position="565"/>
    </location>
</feature>
<organism evidence="10 11">
    <name type="scientific">Apiospora kogelbergensis</name>
    <dbReference type="NCBI Taxonomy" id="1337665"/>
    <lineage>
        <taxon>Eukaryota</taxon>
        <taxon>Fungi</taxon>
        <taxon>Dikarya</taxon>
        <taxon>Ascomycota</taxon>
        <taxon>Pezizomycotina</taxon>
        <taxon>Sordariomycetes</taxon>
        <taxon>Xylariomycetidae</taxon>
        <taxon>Amphisphaeriales</taxon>
        <taxon>Apiosporaceae</taxon>
        <taxon>Apiospora</taxon>
    </lineage>
</organism>
<comment type="similarity">
    <text evidence="2 7">Belongs to the Mediator complex subunit 1 family.</text>
</comment>
<accession>A0AAW0QML9</accession>
<dbReference type="InterPro" id="IPR019680">
    <property type="entry name" value="Mediator_Med1"/>
</dbReference>
<comment type="subcellular location">
    <subcellularLocation>
        <location evidence="1 7">Nucleus</location>
    </subcellularLocation>
</comment>
<dbReference type="PANTHER" id="PTHR35041:SF4">
    <property type="entry name" value="MEDIATOR OF RNA POLYMERASE II TRANSCRIPTION SUBUNIT 1"/>
    <property type="match status" value="1"/>
</dbReference>
<sequence>MSTPMRHGPSQQGRTPSQQGRTPSQQGRTPSQMPGAAPTPPVSTPFSASQAQTAFSPPSGSRTSPQHVKKSPATSFTLKQQSTNDGASAMNFDSPSATAALGALGMNNHLDLHLDNLSMGTMGLGKSDEDDFRKKMDFIIDTVKKAARPMVSNEGLERLARSIGLECLWEDNPAGGPHSKTLVMAGVGLALEIIITNHVVENVSLTYPECSENAQKHVGKAADILLEDLKLAPGQSPLTKTLLAFQPNLERLAALDKLSVLPALNCYDAIAGLYESFLKLHEWDMLKLRDDNTIPENKPTNVLPDSRLQMFALCLRHGFPMMHARGKIGLMLDYWKTARRLRSVDVHKKSPSIFTWGMLIECAPRHEMMHIPAIRVSENWISDDVEKTQDLTNDDMLLQQTSGYVLDWQEPEMIFLPSGDEPKAEAGMGVQAGPKIPDVIFTATFDPPVVVTTAAAAHIYNLAAIPLPESSVTFDAIVFPVAPDSGYDPSEPRIIRRAQAVTTVKPSNPGSINLTGHKNTLFIYKPVYGQVLSKVPMQHPRQLMAMMAVLRQFAFLSTLLAKSFKAKPGYAEIAPDDENWKPTPIIQDDITGLMPKLPLPPITTDVKASLPVDITLTAHPIPQLLVVFPFKSRTANITLEIGLGGRVHIVSHNDVFPETTLDGTQGVRLDKAWAENKLEICEDIGNWVELIKMMLEKE</sequence>
<comment type="caution">
    <text evidence="10">The sequence shown here is derived from an EMBL/GenBank/DDBJ whole genome shotgun (WGS) entry which is preliminary data.</text>
</comment>
<evidence type="ECO:0000256" key="4">
    <source>
        <dbReference type="ARBA" id="ARBA00023159"/>
    </source>
</evidence>
<feature type="compositionally biased region" description="Polar residues" evidence="8">
    <location>
        <begin position="44"/>
        <end position="74"/>
    </location>
</feature>
<protein>
    <recommendedName>
        <fullName evidence="7">Mediator of RNA polymerase II transcription subunit 1</fullName>
    </recommendedName>
    <alternativeName>
        <fullName evidence="7">Mediator complex subunit 1</fullName>
    </alternativeName>
</protein>
<proteinExistence type="inferred from homology"/>
<evidence type="ECO:0000313" key="10">
    <source>
        <dbReference type="EMBL" id="KAK8109822.1"/>
    </source>
</evidence>
<evidence type="ECO:0000256" key="2">
    <source>
        <dbReference type="ARBA" id="ARBA00006210"/>
    </source>
</evidence>
<gene>
    <name evidence="10" type="ORF">PG999_007959</name>
</gene>
<evidence type="ECO:0000256" key="8">
    <source>
        <dbReference type="SAM" id="MobiDB-lite"/>
    </source>
</evidence>
<comment type="function">
    <text evidence="7">Component of the Mediator complex, a coactivator involved in the regulated transcription of nearly all RNA polymerase II-dependent genes. Mediator functions as a bridge to convey information from gene-specific regulatory proteins to the basal RNA polymerase II transcription machinery. Mediator is recruited to promoters by direct interactions with regulatory proteins and serves as a scaffold for the assembly of a functional preinitiation complex with RNA polymerase II and the general transcription factors.</text>
</comment>
<evidence type="ECO:0000313" key="11">
    <source>
        <dbReference type="Proteomes" id="UP001392437"/>
    </source>
</evidence>
<dbReference type="Pfam" id="PF10744">
    <property type="entry name" value="Med1"/>
    <property type="match status" value="1"/>
</dbReference>
<dbReference type="GO" id="GO:0003712">
    <property type="term" value="F:transcription coregulator activity"/>
    <property type="evidence" value="ECO:0007669"/>
    <property type="project" value="InterPro"/>
</dbReference>
<evidence type="ECO:0000256" key="1">
    <source>
        <dbReference type="ARBA" id="ARBA00004123"/>
    </source>
</evidence>
<dbReference type="GO" id="GO:0016592">
    <property type="term" value="C:mediator complex"/>
    <property type="evidence" value="ECO:0007669"/>
    <property type="project" value="InterPro"/>
</dbReference>
<keyword evidence="5 7" id="KW-0804">Transcription</keyword>